<keyword evidence="1" id="KW-1133">Transmembrane helix</keyword>
<evidence type="ECO:0000313" key="2">
    <source>
        <dbReference type="EMBL" id="MDV2469084.1"/>
    </source>
</evidence>
<evidence type="ECO:0000313" key="3">
    <source>
        <dbReference type="Proteomes" id="UP001278188"/>
    </source>
</evidence>
<dbReference type="Proteomes" id="UP001278188">
    <property type="component" value="Unassembled WGS sequence"/>
</dbReference>
<sequence length="107" mass="12213">MHIAIQKIINIKSKFSLEQIYNGVILLIVAVIMLLSVFALLRPVGSAQFENIKKLSMQQVHTQTQEMAVVLTEQEHISYGEYLRLMQAHQTELHQAKQLPAMALEDQ</sequence>
<protein>
    <submittedName>
        <fullName evidence="2">Uncharacterized protein</fullName>
    </submittedName>
</protein>
<keyword evidence="1" id="KW-0472">Membrane</keyword>
<proteinExistence type="predicted"/>
<organism evidence="2 3">
    <name type="scientific">Acinetobacter chinensis</name>
    <dbReference type="NCBI Taxonomy" id="2004650"/>
    <lineage>
        <taxon>Bacteria</taxon>
        <taxon>Pseudomonadati</taxon>
        <taxon>Pseudomonadota</taxon>
        <taxon>Gammaproteobacteria</taxon>
        <taxon>Moraxellales</taxon>
        <taxon>Moraxellaceae</taxon>
        <taxon>Acinetobacter</taxon>
    </lineage>
</organism>
<reference evidence="2 3" key="1">
    <citation type="submission" date="2023-06" db="EMBL/GenBank/DDBJ databases">
        <title>Genomic Analysis of Acinetobacter Strains Recovered from South Australian Aquatic Samples provides Insights into the Circulation of Antibiotic Resistance determinants in the Environment.</title>
        <authorList>
            <person name="Tobin L."/>
            <person name="Jarocki V.M."/>
            <person name="Kenyon J."/>
            <person name="Drigo B."/>
            <person name="Donner E."/>
            <person name="Djordjevic S.P."/>
            <person name="Hamidian M."/>
        </authorList>
    </citation>
    <scope>NUCLEOTIDE SEQUENCE [LARGE SCALE GENOMIC DNA]</scope>
    <source>
        <strain evidence="2 3">SAAc652</strain>
    </source>
</reference>
<accession>A0ABU3WFA4</accession>
<evidence type="ECO:0000256" key="1">
    <source>
        <dbReference type="SAM" id="Phobius"/>
    </source>
</evidence>
<keyword evidence="3" id="KW-1185">Reference proteome</keyword>
<dbReference type="EMBL" id="JASVDY010000002">
    <property type="protein sequence ID" value="MDV2469084.1"/>
    <property type="molecule type" value="Genomic_DNA"/>
</dbReference>
<dbReference type="RefSeq" id="WP_317083569.1">
    <property type="nucleotide sequence ID" value="NZ_JASVDY010000002.1"/>
</dbReference>
<gene>
    <name evidence="2" type="ORF">QR674_08805</name>
</gene>
<keyword evidence="1" id="KW-0812">Transmembrane</keyword>
<comment type="caution">
    <text evidence="2">The sequence shown here is derived from an EMBL/GenBank/DDBJ whole genome shotgun (WGS) entry which is preliminary data.</text>
</comment>
<feature type="transmembrane region" description="Helical" evidence="1">
    <location>
        <begin position="20"/>
        <end position="41"/>
    </location>
</feature>
<name>A0ABU3WFA4_9GAMM</name>